<evidence type="ECO:0000259" key="6">
    <source>
        <dbReference type="PROSITE" id="PS52015"/>
    </source>
</evidence>
<evidence type="ECO:0000313" key="7">
    <source>
        <dbReference type="EMBL" id="MBI3538912.1"/>
    </source>
</evidence>
<feature type="transmembrane region" description="Helical" evidence="5">
    <location>
        <begin position="20"/>
        <end position="42"/>
    </location>
</feature>
<dbReference type="Gene3D" id="3.30.1150.10">
    <property type="match status" value="1"/>
</dbReference>
<sequence length="229" mass="25149">MNHGIEGYFAERARSARRIAMIAACLGGALLGLILATQIAFVRHPMRDLLRRSVRFGFEGPDQYVRRITLQQLAGSGPVLRNVGAVDARHSRRGGAARTRARLEPLAPPEPHAIVIGPGLSDRDLVARAVSRLANVPVVQSQDLVIEHSALPIYPQEQSDHGVEGKVMVQALVDTAGRVVDVQLLASSGVAPFERSAQEAVWQYRFRPYRSLGSASEVYAIFRFAFRVY</sequence>
<dbReference type="EMBL" id="JACQAY010000045">
    <property type="protein sequence ID" value="MBI3538912.1"/>
    <property type="molecule type" value="Genomic_DNA"/>
</dbReference>
<dbReference type="SUPFAM" id="SSF74653">
    <property type="entry name" value="TolA/TonB C-terminal domain"/>
    <property type="match status" value="1"/>
</dbReference>
<keyword evidence="4 5" id="KW-0472">Membrane</keyword>
<dbReference type="GO" id="GO:0016020">
    <property type="term" value="C:membrane"/>
    <property type="evidence" value="ECO:0007669"/>
    <property type="project" value="UniProtKB-SubCell"/>
</dbReference>
<evidence type="ECO:0000256" key="5">
    <source>
        <dbReference type="SAM" id="Phobius"/>
    </source>
</evidence>
<evidence type="ECO:0000256" key="2">
    <source>
        <dbReference type="ARBA" id="ARBA00022692"/>
    </source>
</evidence>
<name>A0A9D6QI58_UNCEI</name>
<accession>A0A9D6QI58</accession>
<keyword evidence="2 5" id="KW-0812">Transmembrane</keyword>
<protein>
    <submittedName>
        <fullName evidence="7">Energy transducer TonB</fullName>
    </submittedName>
</protein>
<gene>
    <name evidence="7" type="ORF">HY076_01400</name>
</gene>
<dbReference type="Proteomes" id="UP000807850">
    <property type="component" value="Unassembled WGS sequence"/>
</dbReference>
<dbReference type="InterPro" id="IPR037682">
    <property type="entry name" value="TonB_C"/>
</dbReference>
<dbReference type="GO" id="GO:0055085">
    <property type="term" value="P:transmembrane transport"/>
    <property type="evidence" value="ECO:0007669"/>
    <property type="project" value="InterPro"/>
</dbReference>
<feature type="domain" description="TonB C-terminal" evidence="6">
    <location>
        <begin position="139"/>
        <end position="229"/>
    </location>
</feature>
<evidence type="ECO:0000256" key="1">
    <source>
        <dbReference type="ARBA" id="ARBA00004167"/>
    </source>
</evidence>
<evidence type="ECO:0000256" key="4">
    <source>
        <dbReference type="ARBA" id="ARBA00023136"/>
    </source>
</evidence>
<proteinExistence type="predicted"/>
<reference evidence="7" key="1">
    <citation type="submission" date="2020-07" db="EMBL/GenBank/DDBJ databases">
        <title>Huge and variable diversity of episymbiotic CPR bacteria and DPANN archaea in groundwater ecosystems.</title>
        <authorList>
            <person name="He C.Y."/>
            <person name="Keren R."/>
            <person name="Whittaker M."/>
            <person name="Farag I.F."/>
            <person name="Doudna J."/>
            <person name="Cate J.H.D."/>
            <person name="Banfield J.F."/>
        </authorList>
    </citation>
    <scope>NUCLEOTIDE SEQUENCE</scope>
    <source>
        <strain evidence="7">NC_groundwater_928_Pr1_S-0.2um_72_17</strain>
    </source>
</reference>
<dbReference type="NCBIfam" id="TIGR01352">
    <property type="entry name" value="tonB_Cterm"/>
    <property type="match status" value="1"/>
</dbReference>
<dbReference type="Pfam" id="PF03544">
    <property type="entry name" value="TonB_C"/>
    <property type="match status" value="1"/>
</dbReference>
<dbReference type="InterPro" id="IPR006260">
    <property type="entry name" value="TonB/TolA_C"/>
</dbReference>
<dbReference type="PROSITE" id="PS52015">
    <property type="entry name" value="TONB_CTD"/>
    <property type="match status" value="1"/>
</dbReference>
<comment type="subcellular location">
    <subcellularLocation>
        <location evidence="1">Membrane</location>
        <topology evidence="1">Single-pass membrane protein</topology>
    </subcellularLocation>
</comment>
<comment type="caution">
    <text evidence="7">The sequence shown here is derived from an EMBL/GenBank/DDBJ whole genome shotgun (WGS) entry which is preliminary data.</text>
</comment>
<dbReference type="AlphaFoldDB" id="A0A9D6QI58"/>
<keyword evidence="3 5" id="KW-1133">Transmembrane helix</keyword>
<organism evidence="7 8">
    <name type="scientific">Eiseniibacteriota bacterium</name>
    <dbReference type="NCBI Taxonomy" id="2212470"/>
    <lineage>
        <taxon>Bacteria</taxon>
        <taxon>Candidatus Eiseniibacteriota</taxon>
    </lineage>
</organism>
<evidence type="ECO:0000256" key="3">
    <source>
        <dbReference type="ARBA" id="ARBA00022989"/>
    </source>
</evidence>
<evidence type="ECO:0000313" key="8">
    <source>
        <dbReference type="Proteomes" id="UP000807850"/>
    </source>
</evidence>